<dbReference type="InterPro" id="IPR026444">
    <property type="entry name" value="Secre_tail"/>
</dbReference>
<evidence type="ECO:0000313" key="4">
    <source>
        <dbReference type="Proteomes" id="UP000598971"/>
    </source>
</evidence>
<reference evidence="3" key="1">
    <citation type="submission" date="2019-10" db="EMBL/GenBank/DDBJ databases">
        <title>Draft genome sequence of Panacibacter sp. KCS-6.</title>
        <authorList>
            <person name="Yim K.J."/>
        </authorList>
    </citation>
    <scope>NUCLEOTIDE SEQUENCE</scope>
    <source>
        <strain evidence="3">KCS-6</strain>
    </source>
</reference>
<dbReference type="InterPro" id="IPR016047">
    <property type="entry name" value="M23ase_b-sheet_dom"/>
</dbReference>
<feature type="domain" description="M23ase beta-sheet core" evidence="1">
    <location>
        <begin position="190"/>
        <end position="284"/>
    </location>
</feature>
<dbReference type="NCBIfam" id="TIGR04183">
    <property type="entry name" value="Por_Secre_tail"/>
    <property type="match status" value="1"/>
</dbReference>
<dbReference type="InterPro" id="IPR011055">
    <property type="entry name" value="Dup_hybrid_motif"/>
</dbReference>
<dbReference type="Proteomes" id="UP000598971">
    <property type="component" value="Unassembled WGS sequence"/>
</dbReference>
<dbReference type="Gene3D" id="2.70.70.10">
    <property type="entry name" value="Glucose Permease (Domain IIA)"/>
    <property type="match status" value="1"/>
</dbReference>
<evidence type="ECO:0000313" key="3">
    <source>
        <dbReference type="EMBL" id="NNV55394.1"/>
    </source>
</evidence>
<comment type="caution">
    <text evidence="3">The sequence shown here is derived from an EMBL/GenBank/DDBJ whole genome shotgun (WGS) entry which is preliminary data.</text>
</comment>
<gene>
    <name evidence="3" type="ORF">GD597_07990</name>
</gene>
<dbReference type="GO" id="GO:0004222">
    <property type="term" value="F:metalloendopeptidase activity"/>
    <property type="evidence" value="ECO:0007669"/>
    <property type="project" value="TreeGrafter"/>
</dbReference>
<dbReference type="InterPro" id="IPR050570">
    <property type="entry name" value="Cell_wall_metabolism_enzyme"/>
</dbReference>
<sequence>MKSYSLLHNNLQQFVLKLFIMKKKLVAFYASMHPGNIKIWVCTIVLLVSTTIAFAQTRKTQVPKEKGICGITSAYSSFVNKRVSDKIAALKAMGKLPNTFSKMVQPGTALATPVSFRFPLADIKHRDYASWRIMNFLDLDPASFDDGINTNPNEVADYNCGNRCYDYHTGIDIVLEPYYWKEKTEQSIWVIAAAPGIIVDKHDGEFDEQCDPDSTTCSSEPSNRGNYVVILHDDGSTASFYMHMVQNSLTNKQEGDRVEAGDYLGVAGSSGCSSGPHLHFEVRTGYINAGVGYENTGTVVDPFANGTCAVSPSSWWINEPAYNDPAVLTMESHSSDPEDFTEGNWCDKTLLLYPKNSFIDGEKIYLRTKFRDWLDGSTATFNIYKPDGSLWRTYTRTNPNDNRAFIPTDAIYAFTALDPAGTYRYTITFGGKTYSHYFTKDCIFSTGLSGAITGQKGYMVSYSISSSQTISSSSANYIKYMADTKVILNPGFRATAGCRFVANTEGCNNSTAMNASFAEPEIANAITNEPVVDNNKTPKLLAFPNPSSGIFTVQYKQDGEFNAAIQIRNIMGQIVYNIPTRRYAQHLQQQVNISNKPKGIYLVEIISAEKRISTKILIQ</sequence>
<keyword evidence="4" id="KW-1185">Reference proteome</keyword>
<feature type="domain" description="Secretion system C-terminal sorting" evidence="2">
    <location>
        <begin position="543"/>
        <end position="618"/>
    </location>
</feature>
<dbReference type="PANTHER" id="PTHR21666">
    <property type="entry name" value="PEPTIDASE-RELATED"/>
    <property type="match status" value="1"/>
</dbReference>
<dbReference type="EMBL" id="WHPF01000005">
    <property type="protein sequence ID" value="NNV55394.1"/>
    <property type="molecule type" value="Genomic_DNA"/>
</dbReference>
<dbReference type="PANTHER" id="PTHR21666:SF270">
    <property type="entry name" value="MUREIN HYDROLASE ACTIVATOR ENVC"/>
    <property type="match status" value="1"/>
</dbReference>
<name>A0A8J8FFG0_9BACT</name>
<protein>
    <submittedName>
        <fullName evidence="3">Peptidoglycan DD-metalloendopeptidase family protein</fullName>
    </submittedName>
</protein>
<dbReference type="Pfam" id="PF18962">
    <property type="entry name" value="Por_Secre_tail"/>
    <property type="match status" value="1"/>
</dbReference>
<dbReference type="AlphaFoldDB" id="A0A8J8FFG0"/>
<dbReference type="NCBIfam" id="NF045639">
    <property type="entry name" value="GCX_COOH"/>
    <property type="match status" value="1"/>
</dbReference>
<dbReference type="SUPFAM" id="SSF51261">
    <property type="entry name" value="Duplicated hybrid motif"/>
    <property type="match status" value="1"/>
</dbReference>
<accession>A0A8J8FFG0</accession>
<evidence type="ECO:0000259" key="1">
    <source>
        <dbReference type="Pfam" id="PF01551"/>
    </source>
</evidence>
<dbReference type="CDD" id="cd12797">
    <property type="entry name" value="M23_peptidase"/>
    <property type="match status" value="1"/>
</dbReference>
<proteinExistence type="predicted"/>
<evidence type="ECO:0000259" key="2">
    <source>
        <dbReference type="Pfam" id="PF18962"/>
    </source>
</evidence>
<dbReference type="InterPro" id="IPR055015">
    <property type="entry name" value="GCX_COOH"/>
</dbReference>
<organism evidence="3 4">
    <name type="scientific">Limnovirga soli</name>
    <dbReference type="NCBI Taxonomy" id="2656915"/>
    <lineage>
        <taxon>Bacteria</taxon>
        <taxon>Pseudomonadati</taxon>
        <taxon>Bacteroidota</taxon>
        <taxon>Chitinophagia</taxon>
        <taxon>Chitinophagales</taxon>
        <taxon>Chitinophagaceae</taxon>
        <taxon>Limnovirga</taxon>
    </lineage>
</organism>
<dbReference type="Pfam" id="PF01551">
    <property type="entry name" value="Peptidase_M23"/>
    <property type="match status" value="1"/>
</dbReference>